<dbReference type="AlphaFoldDB" id="A0A0E9QHZ4"/>
<reference evidence="1" key="2">
    <citation type="journal article" date="2015" name="Fish Shellfish Immunol.">
        <title>Early steps in the European eel (Anguilla anguilla)-Vibrio vulnificus interaction in the gills: Role of the RtxA13 toxin.</title>
        <authorList>
            <person name="Callol A."/>
            <person name="Pajuelo D."/>
            <person name="Ebbesson L."/>
            <person name="Teles M."/>
            <person name="MacKenzie S."/>
            <person name="Amaro C."/>
        </authorList>
    </citation>
    <scope>NUCLEOTIDE SEQUENCE</scope>
</reference>
<proteinExistence type="predicted"/>
<name>A0A0E9QHZ4_ANGAN</name>
<accession>A0A0E9QHZ4</accession>
<reference evidence="1" key="1">
    <citation type="submission" date="2014-11" db="EMBL/GenBank/DDBJ databases">
        <authorList>
            <person name="Amaro Gonzalez C."/>
        </authorList>
    </citation>
    <scope>NUCLEOTIDE SEQUENCE</scope>
</reference>
<dbReference type="EMBL" id="GBXM01092081">
    <property type="protein sequence ID" value="JAH16496.1"/>
    <property type="molecule type" value="Transcribed_RNA"/>
</dbReference>
<evidence type="ECO:0000313" key="1">
    <source>
        <dbReference type="EMBL" id="JAH16496.1"/>
    </source>
</evidence>
<sequence>MSKVTKIHITILHEWKRKCHEGMVICIHFVDQIERGTYRCALINALRFANSNKTNKNDILNSKITLQITVVDFQLATSIA</sequence>
<protein>
    <submittedName>
        <fullName evidence="1">Uncharacterized protein</fullName>
    </submittedName>
</protein>
<organism evidence="1">
    <name type="scientific">Anguilla anguilla</name>
    <name type="common">European freshwater eel</name>
    <name type="synonym">Muraena anguilla</name>
    <dbReference type="NCBI Taxonomy" id="7936"/>
    <lineage>
        <taxon>Eukaryota</taxon>
        <taxon>Metazoa</taxon>
        <taxon>Chordata</taxon>
        <taxon>Craniata</taxon>
        <taxon>Vertebrata</taxon>
        <taxon>Euteleostomi</taxon>
        <taxon>Actinopterygii</taxon>
        <taxon>Neopterygii</taxon>
        <taxon>Teleostei</taxon>
        <taxon>Anguilliformes</taxon>
        <taxon>Anguillidae</taxon>
        <taxon>Anguilla</taxon>
    </lineage>
</organism>